<feature type="domain" description="Carbohydrate kinase PfkB" evidence="7">
    <location>
        <begin position="11"/>
        <end position="284"/>
    </location>
</feature>
<comment type="catalytic activity">
    <reaction evidence="6">
        <text>D-tagatofuranose 6-phosphate + ATP = D-tagatofuranose 1,6-bisphosphate + ADP + H(+)</text>
        <dbReference type="Rhea" id="RHEA:12420"/>
        <dbReference type="ChEBI" id="CHEBI:15378"/>
        <dbReference type="ChEBI" id="CHEBI:30616"/>
        <dbReference type="ChEBI" id="CHEBI:58694"/>
        <dbReference type="ChEBI" id="CHEBI:58695"/>
        <dbReference type="ChEBI" id="CHEBI:456216"/>
        <dbReference type="EC" id="2.7.1.144"/>
    </reaction>
</comment>
<comment type="similarity">
    <text evidence="6">Belongs to the carbohydrate kinase PfkB family. LacC subfamily.</text>
</comment>
<dbReference type="SUPFAM" id="SSF53613">
    <property type="entry name" value="Ribokinase-like"/>
    <property type="match status" value="1"/>
</dbReference>
<name>A0ABN0DRG2_9FIRM</name>
<dbReference type="InterPro" id="IPR029056">
    <property type="entry name" value="Ribokinase-like"/>
</dbReference>
<keyword evidence="3 6" id="KW-0547">Nucleotide-binding</keyword>
<accession>A0ABN0DRG2</accession>
<dbReference type="PANTHER" id="PTHR46566">
    <property type="entry name" value="1-PHOSPHOFRUCTOKINASE-RELATED"/>
    <property type="match status" value="1"/>
</dbReference>
<dbReference type="InterPro" id="IPR011611">
    <property type="entry name" value="PfkB_dom"/>
</dbReference>
<dbReference type="Gene3D" id="3.40.1190.20">
    <property type="match status" value="1"/>
</dbReference>
<evidence type="ECO:0000256" key="4">
    <source>
        <dbReference type="ARBA" id="ARBA00022777"/>
    </source>
</evidence>
<dbReference type="InterPro" id="IPR017583">
    <property type="entry name" value="Tagatose/fructose_Pkinase"/>
</dbReference>
<evidence type="ECO:0000256" key="2">
    <source>
        <dbReference type="ARBA" id="ARBA00022679"/>
    </source>
</evidence>
<evidence type="ECO:0000256" key="1">
    <source>
        <dbReference type="ARBA" id="ARBA00005380"/>
    </source>
</evidence>
<dbReference type="Pfam" id="PF00294">
    <property type="entry name" value="PfkB"/>
    <property type="match status" value="1"/>
</dbReference>
<dbReference type="PANTHER" id="PTHR46566:SF1">
    <property type="entry name" value="1-PHOSPHOFRUCTOKINASE"/>
    <property type="match status" value="1"/>
</dbReference>
<gene>
    <name evidence="8" type="ORF">HMPREF9432_00069</name>
</gene>
<dbReference type="EMBL" id="ADGH01000003">
    <property type="protein sequence ID" value="EHG25568.1"/>
    <property type="molecule type" value="Genomic_DNA"/>
</dbReference>
<reference evidence="8 9" key="1">
    <citation type="submission" date="2011-08" db="EMBL/GenBank/DDBJ databases">
        <title>The Genome Sequence of Selenomonas noxia F0398.</title>
        <authorList>
            <consortium name="The Broad Institute Genome Sequencing Platform"/>
            <person name="Earl A."/>
            <person name="Ward D."/>
            <person name="Feldgarden M."/>
            <person name="Gevers D."/>
            <person name="Izard J."/>
            <person name="Ganesan A."/>
            <person name="Blanton J.M."/>
            <person name="Baranova O.V."/>
            <person name="Tanner A.C."/>
            <person name="Dewhirst F.E."/>
            <person name="Young S.K."/>
            <person name="Zeng Q."/>
            <person name="Gargeya S."/>
            <person name="Fitzgerald M."/>
            <person name="Haas B."/>
            <person name="Abouelleil A."/>
            <person name="Alvarado L."/>
            <person name="Arachchi H.M."/>
            <person name="Berlin A."/>
            <person name="Brown A."/>
            <person name="Chapman S.B."/>
            <person name="Chen Z."/>
            <person name="Dunbar C."/>
            <person name="Freedman E."/>
            <person name="Gearin G."/>
            <person name="Gellesch M."/>
            <person name="Goldberg J."/>
            <person name="Griggs A."/>
            <person name="Gujja S."/>
            <person name="Heiman D."/>
            <person name="Howarth C."/>
            <person name="Larson L."/>
            <person name="Lui A."/>
            <person name="MacDonald P.J.P."/>
            <person name="Montmayeur A."/>
            <person name="Murphy C."/>
            <person name="Neiman D."/>
            <person name="Pearson M."/>
            <person name="Priest M."/>
            <person name="Roberts A."/>
            <person name="Saif S."/>
            <person name="Shea T."/>
            <person name="Shenoy N."/>
            <person name="Sisk P."/>
            <person name="Stolte C."/>
            <person name="Sykes S."/>
            <person name="Wortman J."/>
            <person name="Nusbaum C."/>
            <person name="Birren B."/>
        </authorList>
    </citation>
    <scope>NUCLEOTIDE SEQUENCE [LARGE SCALE GENOMIC DNA]</scope>
    <source>
        <strain evidence="8 9">F0398</strain>
    </source>
</reference>
<evidence type="ECO:0000256" key="5">
    <source>
        <dbReference type="ARBA" id="ARBA00022840"/>
    </source>
</evidence>
<sequence length="306" mass="33945">MIYTLTTNPAIDMNICTNGLEARKVNRTFDAVYTPNGKGLNVSFILHHFGIESKIMGFFGGFSGNYIVEESRRRGFEVISVAIDDITRINIFLNDGTTEYKLVNDGALVPREKQQEMLECIRNAADMTHLSISGSLPQGIEPSYYDEILAICSERNVRIILDISSTKLRDLLHWNPLLIKPNDEELEQIFGIRIKKESDIRKAFDFLHAEGAQNVLLTLGERGAYFSSGSAVYFASARPIQLLSSACAGDAALAAFLSIWLGYPDHIEDALKTMAAVGANVAESNALGTLSRVDEYENDIQVRRVI</sequence>
<proteinExistence type="inferred from homology"/>
<comment type="caution">
    <text evidence="8">The sequence shown here is derived from an EMBL/GenBank/DDBJ whole genome shotgun (WGS) entry which is preliminary data.</text>
</comment>
<dbReference type="CDD" id="cd01164">
    <property type="entry name" value="FruK_PfkB_like"/>
    <property type="match status" value="1"/>
</dbReference>
<evidence type="ECO:0000256" key="3">
    <source>
        <dbReference type="ARBA" id="ARBA00022741"/>
    </source>
</evidence>
<dbReference type="RefSeq" id="WP_006695669.1">
    <property type="nucleotide sequence ID" value="NZ_JH376857.1"/>
</dbReference>
<keyword evidence="5 6" id="KW-0067">ATP-binding</keyword>
<dbReference type="EC" id="2.7.1.144" evidence="6"/>
<keyword evidence="6" id="KW-0423">Lactose metabolism</keyword>
<evidence type="ECO:0000259" key="7">
    <source>
        <dbReference type="Pfam" id="PF00294"/>
    </source>
</evidence>
<keyword evidence="9" id="KW-1185">Reference proteome</keyword>
<organism evidence="8 9">
    <name type="scientific">Selenomonas noxia F0398</name>
    <dbReference type="NCBI Taxonomy" id="702437"/>
    <lineage>
        <taxon>Bacteria</taxon>
        <taxon>Bacillati</taxon>
        <taxon>Bacillota</taxon>
        <taxon>Negativicutes</taxon>
        <taxon>Selenomonadales</taxon>
        <taxon>Selenomonadaceae</taxon>
        <taxon>Selenomonas</taxon>
    </lineage>
</organism>
<dbReference type="PIRSF" id="PIRSF000535">
    <property type="entry name" value="1PFK/6PFK/LacC"/>
    <property type="match status" value="1"/>
</dbReference>
<comment type="pathway">
    <text evidence="6">Carbohydrate metabolism; D-tagatose 6-phosphate degradation; D-glyceraldehyde 3-phosphate and glycerone phosphate from D-tagatose 6-phosphate: step 1/2.</text>
</comment>
<keyword evidence="2 6" id="KW-0808">Transferase</keyword>
<dbReference type="NCBIfam" id="TIGR03168">
    <property type="entry name" value="1-PFK"/>
    <property type="match status" value="1"/>
</dbReference>
<protein>
    <recommendedName>
        <fullName evidence="6">Tagatose-6-phosphate kinase</fullName>
        <ecNumber evidence="6">2.7.1.144</ecNumber>
    </recommendedName>
</protein>
<evidence type="ECO:0000256" key="6">
    <source>
        <dbReference type="PIRNR" id="PIRNR000535"/>
    </source>
</evidence>
<evidence type="ECO:0000313" key="8">
    <source>
        <dbReference type="EMBL" id="EHG25568.1"/>
    </source>
</evidence>
<dbReference type="Proteomes" id="UP000003175">
    <property type="component" value="Unassembled WGS sequence"/>
</dbReference>
<comment type="similarity">
    <text evidence="1">Belongs to the carbohydrate kinase pfkB family.</text>
</comment>
<evidence type="ECO:0000313" key="9">
    <source>
        <dbReference type="Proteomes" id="UP000003175"/>
    </source>
</evidence>
<keyword evidence="4" id="KW-0418">Kinase</keyword>